<gene>
    <name evidence="1" type="ORF">RDB_LOCUS56483</name>
</gene>
<dbReference type="Proteomes" id="UP000663888">
    <property type="component" value="Unassembled WGS sequence"/>
</dbReference>
<accession>A0A8H3B0K4</accession>
<name>A0A8H3B0K4_9AGAM</name>
<dbReference type="AlphaFoldDB" id="A0A8H3B0K4"/>
<organism evidence="1 2">
    <name type="scientific">Rhizoctonia solani</name>
    <dbReference type="NCBI Taxonomy" id="456999"/>
    <lineage>
        <taxon>Eukaryota</taxon>
        <taxon>Fungi</taxon>
        <taxon>Dikarya</taxon>
        <taxon>Basidiomycota</taxon>
        <taxon>Agaricomycotina</taxon>
        <taxon>Agaricomycetes</taxon>
        <taxon>Cantharellales</taxon>
        <taxon>Ceratobasidiaceae</taxon>
        <taxon>Rhizoctonia</taxon>
    </lineage>
</organism>
<evidence type="ECO:0008006" key="3">
    <source>
        <dbReference type="Google" id="ProtNLM"/>
    </source>
</evidence>
<sequence>MPPTSSPHNPRMQRKGRNIVDIPTELLIVIVDALNDKEQRELMCVSQYFFQVVGPGIWKTVPRVELLLRLIEGTQFSVTRIPVGYGPSIGVHEMTFPSDPDLTRLNIYTPWVQELEIYGAYFQKIMNPDLFIATLDGRPPLENLRRLTAIISYPKIANERNEPMNLFTMFISPSLIEIRTFTPPTGFYLGPRPFVHSHVVRGFLEKIKNTCPKIQKLEFYPEIIGIYEWLDDPCRSILSSLVNLCSFSCTTQILDPKLLGMLGQLPHLESLGILGSSEGPSVLDGDLSIPETWFLALKDLRLHRVHHEDIRILWNQPTIVKNLVSATIQADALPYSKNWVGPFFQACLPLTPHLNLSFYLNGGYGDRRIRPEYWTWFEENDGLSPVFYSYLRARRRRKRLRAA</sequence>
<protein>
    <recommendedName>
        <fullName evidence="3">F-box domain-containing protein</fullName>
    </recommendedName>
</protein>
<proteinExistence type="predicted"/>
<dbReference type="EMBL" id="CAJMWX010001020">
    <property type="protein sequence ID" value="CAE6444820.1"/>
    <property type="molecule type" value="Genomic_DNA"/>
</dbReference>
<evidence type="ECO:0000313" key="1">
    <source>
        <dbReference type="EMBL" id="CAE6444820.1"/>
    </source>
</evidence>
<reference evidence="1" key="1">
    <citation type="submission" date="2021-01" db="EMBL/GenBank/DDBJ databases">
        <authorList>
            <person name="Kaushik A."/>
        </authorList>
    </citation>
    <scope>NUCLEOTIDE SEQUENCE</scope>
    <source>
        <strain evidence="1">AG4-R118</strain>
    </source>
</reference>
<evidence type="ECO:0000313" key="2">
    <source>
        <dbReference type="Proteomes" id="UP000663888"/>
    </source>
</evidence>
<comment type="caution">
    <text evidence="1">The sequence shown here is derived from an EMBL/GenBank/DDBJ whole genome shotgun (WGS) entry which is preliminary data.</text>
</comment>